<feature type="transmembrane region" description="Helical" evidence="6">
    <location>
        <begin position="273"/>
        <end position="293"/>
    </location>
</feature>
<evidence type="ECO:0000256" key="2">
    <source>
        <dbReference type="ARBA" id="ARBA00007362"/>
    </source>
</evidence>
<dbReference type="PANTHER" id="PTHR32322">
    <property type="entry name" value="INNER MEMBRANE TRANSPORTER"/>
    <property type="match status" value="1"/>
</dbReference>
<accession>A0A8J6Y706</accession>
<dbReference type="InterPro" id="IPR050638">
    <property type="entry name" value="AA-Vitamin_Transporters"/>
</dbReference>
<feature type="transmembrane region" description="Helical" evidence="6">
    <location>
        <begin position="186"/>
        <end position="205"/>
    </location>
</feature>
<feature type="domain" description="EamA" evidence="7">
    <location>
        <begin position="9"/>
        <end position="141"/>
    </location>
</feature>
<organism evidence="8 9">
    <name type="scientific">Candidatus Polarisedimenticola svalbardensis</name>
    <dbReference type="NCBI Taxonomy" id="2886004"/>
    <lineage>
        <taxon>Bacteria</taxon>
        <taxon>Pseudomonadati</taxon>
        <taxon>Acidobacteriota</taxon>
        <taxon>Candidatus Polarisedimenticolia</taxon>
        <taxon>Candidatus Polarisedimenticolales</taxon>
        <taxon>Candidatus Polarisedimenticolaceae</taxon>
        <taxon>Candidatus Polarisedimenticola</taxon>
    </lineage>
</organism>
<reference evidence="8 9" key="1">
    <citation type="submission" date="2020-08" db="EMBL/GenBank/DDBJ databases">
        <title>Acidobacteriota in marine sediments use diverse sulfur dissimilation pathways.</title>
        <authorList>
            <person name="Wasmund K."/>
        </authorList>
    </citation>
    <scope>NUCLEOTIDE SEQUENCE [LARGE SCALE GENOMIC DNA]</scope>
    <source>
        <strain evidence="8">MAG AM4</strain>
    </source>
</reference>
<gene>
    <name evidence="8" type="ORF">IFK94_15235</name>
</gene>
<evidence type="ECO:0000256" key="5">
    <source>
        <dbReference type="ARBA" id="ARBA00023136"/>
    </source>
</evidence>
<dbReference type="InterPro" id="IPR037185">
    <property type="entry name" value="EmrE-like"/>
</dbReference>
<comment type="caution">
    <text evidence="8">The sequence shown here is derived from an EMBL/GenBank/DDBJ whole genome shotgun (WGS) entry which is preliminary data.</text>
</comment>
<evidence type="ECO:0000313" key="8">
    <source>
        <dbReference type="EMBL" id="MBD3869474.1"/>
    </source>
</evidence>
<comment type="similarity">
    <text evidence="2">Belongs to the EamA transporter family.</text>
</comment>
<feature type="transmembrane region" description="Helical" evidence="6">
    <location>
        <begin position="70"/>
        <end position="89"/>
    </location>
</feature>
<feature type="transmembrane region" description="Helical" evidence="6">
    <location>
        <begin position="95"/>
        <end position="117"/>
    </location>
</feature>
<dbReference type="Pfam" id="PF00892">
    <property type="entry name" value="EamA"/>
    <property type="match status" value="2"/>
</dbReference>
<evidence type="ECO:0000259" key="7">
    <source>
        <dbReference type="Pfam" id="PF00892"/>
    </source>
</evidence>
<feature type="transmembrane region" description="Helical" evidence="6">
    <location>
        <begin position="153"/>
        <end position="174"/>
    </location>
</feature>
<feature type="domain" description="EamA" evidence="7">
    <location>
        <begin position="158"/>
        <end position="290"/>
    </location>
</feature>
<protein>
    <submittedName>
        <fullName evidence="8">EamA family transporter</fullName>
    </submittedName>
</protein>
<dbReference type="Proteomes" id="UP000648239">
    <property type="component" value="Unassembled WGS sequence"/>
</dbReference>
<keyword evidence="3 6" id="KW-0812">Transmembrane</keyword>
<keyword evidence="5 6" id="KW-0472">Membrane</keyword>
<feature type="transmembrane region" description="Helical" evidence="6">
    <location>
        <begin position="124"/>
        <end position="141"/>
    </location>
</feature>
<keyword evidence="4 6" id="KW-1133">Transmembrane helix</keyword>
<dbReference type="SUPFAM" id="SSF103481">
    <property type="entry name" value="Multidrug resistance efflux transporter EmrE"/>
    <property type="match status" value="2"/>
</dbReference>
<dbReference type="InterPro" id="IPR000620">
    <property type="entry name" value="EamA_dom"/>
</dbReference>
<evidence type="ECO:0000256" key="6">
    <source>
        <dbReference type="SAM" id="Phobius"/>
    </source>
</evidence>
<feature type="transmembrane region" description="Helical" evidence="6">
    <location>
        <begin position="217"/>
        <end position="238"/>
    </location>
</feature>
<evidence type="ECO:0000256" key="4">
    <source>
        <dbReference type="ARBA" id="ARBA00022989"/>
    </source>
</evidence>
<dbReference type="EMBL" id="JACXWD010000095">
    <property type="protein sequence ID" value="MBD3869474.1"/>
    <property type="molecule type" value="Genomic_DNA"/>
</dbReference>
<evidence type="ECO:0000256" key="1">
    <source>
        <dbReference type="ARBA" id="ARBA00004141"/>
    </source>
</evidence>
<sequence length="299" mass="31619">MAAGRTRIALAIATLTVIWGTTWAVIRIGLEGIPPFTGVAARFAIAFLFLLALIRQRKIPLGKQPHEVKLWFLNGLLAFCLTYGAVYWAEQHITSGLAAVLFATFPLFVAILAHFLLPGEPLSFWKLTGTVLGFAGVAVIFSEDLTLVGGEKAYLAAGLALLAPPACAITSVAIKRWGKAIHPLSISGIPMGITAGVMSAAALAFESDRTVVLNTKSISALLYLAVMGTAVTFSLYYWLLRQVSATGLSLIAYMTPVVAVLVGTQFMDETMTPRTWAGSGLVVAGVALASLAARARKPA</sequence>
<dbReference type="PANTHER" id="PTHR32322:SF2">
    <property type="entry name" value="EAMA DOMAIN-CONTAINING PROTEIN"/>
    <property type="match status" value="1"/>
</dbReference>
<proteinExistence type="inferred from homology"/>
<evidence type="ECO:0000256" key="3">
    <source>
        <dbReference type="ARBA" id="ARBA00022692"/>
    </source>
</evidence>
<name>A0A8J6Y706_9BACT</name>
<dbReference type="Gene3D" id="1.10.3730.20">
    <property type="match status" value="1"/>
</dbReference>
<feature type="transmembrane region" description="Helical" evidence="6">
    <location>
        <begin position="250"/>
        <end position="267"/>
    </location>
</feature>
<comment type="subcellular location">
    <subcellularLocation>
        <location evidence="1">Membrane</location>
        <topology evidence="1">Multi-pass membrane protein</topology>
    </subcellularLocation>
</comment>
<dbReference type="GO" id="GO:0016020">
    <property type="term" value="C:membrane"/>
    <property type="evidence" value="ECO:0007669"/>
    <property type="project" value="UniProtKB-SubCell"/>
</dbReference>
<evidence type="ECO:0000313" key="9">
    <source>
        <dbReference type="Proteomes" id="UP000648239"/>
    </source>
</evidence>
<dbReference type="AlphaFoldDB" id="A0A8J6Y706"/>
<feature type="transmembrane region" description="Helical" evidence="6">
    <location>
        <begin position="34"/>
        <end position="54"/>
    </location>
</feature>